<dbReference type="Proteomes" id="UP000023152">
    <property type="component" value="Unassembled WGS sequence"/>
</dbReference>
<organism evidence="2 3">
    <name type="scientific">Reticulomyxa filosa</name>
    <dbReference type="NCBI Taxonomy" id="46433"/>
    <lineage>
        <taxon>Eukaryota</taxon>
        <taxon>Sar</taxon>
        <taxon>Rhizaria</taxon>
        <taxon>Retaria</taxon>
        <taxon>Foraminifera</taxon>
        <taxon>Monothalamids</taxon>
        <taxon>Reticulomyxidae</taxon>
        <taxon>Reticulomyxa</taxon>
    </lineage>
</organism>
<evidence type="ECO:0000313" key="2">
    <source>
        <dbReference type="EMBL" id="ETO04267.1"/>
    </source>
</evidence>
<reference evidence="2 3" key="1">
    <citation type="journal article" date="2013" name="Curr. Biol.">
        <title>The Genome of the Foraminiferan Reticulomyxa filosa.</title>
        <authorList>
            <person name="Glockner G."/>
            <person name="Hulsmann N."/>
            <person name="Schleicher M."/>
            <person name="Noegel A.A."/>
            <person name="Eichinger L."/>
            <person name="Gallinger C."/>
            <person name="Pawlowski J."/>
            <person name="Sierra R."/>
            <person name="Euteneuer U."/>
            <person name="Pillet L."/>
            <person name="Moustafa A."/>
            <person name="Platzer M."/>
            <person name="Groth M."/>
            <person name="Szafranski K."/>
            <person name="Schliwa M."/>
        </authorList>
    </citation>
    <scope>NUCLEOTIDE SEQUENCE [LARGE SCALE GENOMIC DNA]</scope>
</reference>
<feature type="region of interest" description="Disordered" evidence="1">
    <location>
        <begin position="34"/>
        <end position="54"/>
    </location>
</feature>
<gene>
    <name evidence="2" type="ORF">RFI_33129</name>
</gene>
<feature type="compositionally biased region" description="Basic and acidic residues" evidence="1">
    <location>
        <begin position="100"/>
        <end position="122"/>
    </location>
</feature>
<comment type="caution">
    <text evidence="2">The sequence shown here is derived from an EMBL/GenBank/DDBJ whole genome shotgun (WGS) entry which is preliminary data.</text>
</comment>
<evidence type="ECO:0000256" key="1">
    <source>
        <dbReference type="SAM" id="MobiDB-lite"/>
    </source>
</evidence>
<feature type="region of interest" description="Disordered" evidence="1">
    <location>
        <begin position="66"/>
        <end position="131"/>
    </location>
</feature>
<feature type="compositionally biased region" description="Acidic residues" evidence="1">
    <location>
        <begin position="66"/>
        <end position="78"/>
    </location>
</feature>
<evidence type="ECO:0000313" key="3">
    <source>
        <dbReference type="Proteomes" id="UP000023152"/>
    </source>
</evidence>
<dbReference type="EMBL" id="ASPP01029594">
    <property type="protein sequence ID" value="ETO04267.1"/>
    <property type="molecule type" value="Genomic_DNA"/>
</dbReference>
<feature type="non-terminal residue" evidence="2">
    <location>
        <position position="1"/>
    </location>
</feature>
<proteinExistence type="predicted"/>
<feature type="compositionally biased region" description="Basic and acidic residues" evidence="1">
    <location>
        <begin position="79"/>
        <end position="91"/>
    </location>
</feature>
<sequence length="147" mass="16893">NNLKINNQMSHSHVQFIPETPMEFYLKKTRGHCNDATSKGRDKPEPGTGGNIGCKRVSTIPVIVLESEDSSSLEDEEEQRSKRLGKSDVQKTLKGVKSAKYKDDEEKKKDSTQVKGRTERETSQGSKSWYEMQLRTMQHNYEEREKN</sequence>
<name>X6LT29_RETFI</name>
<keyword evidence="3" id="KW-1185">Reference proteome</keyword>
<protein>
    <submittedName>
        <fullName evidence="2">Uncharacterized protein</fullName>
    </submittedName>
</protein>
<dbReference type="AlphaFoldDB" id="X6LT29"/>
<accession>X6LT29</accession>